<dbReference type="Proteomes" id="UP000674318">
    <property type="component" value="Unassembled WGS sequence"/>
</dbReference>
<evidence type="ECO:0000256" key="6">
    <source>
        <dbReference type="ARBA" id="ARBA00043884"/>
    </source>
</evidence>
<dbReference type="GO" id="GO:0016597">
    <property type="term" value="F:amino acid binding"/>
    <property type="evidence" value="ECO:0007669"/>
    <property type="project" value="InterPro"/>
</dbReference>
<evidence type="ECO:0000256" key="7">
    <source>
        <dbReference type="ARBA" id="ARBA00048859"/>
    </source>
</evidence>
<evidence type="ECO:0000256" key="5">
    <source>
        <dbReference type="ARBA" id="ARBA00022975"/>
    </source>
</evidence>
<dbReference type="PANTHER" id="PTHR45753:SF6">
    <property type="entry name" value="ASPARTATE CARBAMOYLTRANSFERASE"/>
    <property type="match status" value="1"/>
</dbReference>
<dbReference type="KEGG" id="phet:94291305"/>
<dbReference type="OrthoDB" id="1924069at2759"/>
<comment type="similarity">
    <text evidence="2">Belongs to the aspartate/ornithine carbamoyltransferase superfamily. ATCase family.</text>
</comment>
<organism evidence="11 12">
    <name type="scientific">Porcisia hertigi</name>
    <dbReference type="NCBI Taxonomy" id="2761500"/>
    <lineage>
        <taxon>Eukaryota</taxon>
        <taxon>Discoba</taxon>
        <taxon>Euglenozoa</taxon>
        <taxon>Kinetoplastea</taxon>
        <taxon>Metakinetoplastina</taxon>
        <taxon>Trypanosomatida</taxon>
        <taxon>Trypanosomatidae</taxon>
        <taxon>Leishmaniinae</taxon>
        <taxon>Porcisia</taxon>
    </lineage>
</organism>
<evidence type="ECO:0000256" key="2">
    <source>
        <dbReference type="ARBA" id="ARBA00008896"/>
    </source>
</evidence>
<proteinExistence type="inferred from homology"/>
<dbReference type="FunFam" id="3.40.50.1370:FF:000002">
    <property type="entry name" value="Aspartate carbamoyltransferase 2"/>
    <property type="match status" value="1"/>
</dbReference>
<dbReference type="RefSeq" id="XP_067758230.1">
    <property type="nucleotide sequence ID" value="XM_067901228.1"/>
</dbReference>
<keyword evidence="12" id="KW-1185">Reference proteome</keyword>
<reference evidence="11 12" key="1">
    <citation type="submission" date="2021-02" db="EMBL/GenBank/DDBJ databases">
        <title>Porcisia hertigi Genome sequencing and assembly.</title>
        <authorList>
            <person name="Almutairi H."/>
            <person name="Gatherer D."/>
        </authorList>
    </citation>
    <scope>NUCLEOTIDE SEQUENCE [LARGE SCALE GENOMIC DNA]</scope>
    <source>
        <strain evidence="11 12">C119</strain>
    </source>
</reference>
<comment type="pathway">
    <text evidence="1">Pyrimidine metabolism; UMP biosynthesis via de novo pathway; (S)-dihydroorotate from bicarbonate: step 2/3.</text>
</comment>
<dbReference type="Pfam" id="PF02729">
    <property type="entry name" value="OTCace_N"/>
    <property type="match status" value="1"/>
</dbReference>
<dbReference type="GeneID" id="94291305"/>
<dbReference type="GO" id="GO:0006207">
    <property type="term" value="P:'de novo' pyrimidine nucleobase biosynthetic process"/>
    <property type="evidence" value="ECO:0007669"/>
    <property type="project" value="InterPro"/>
</dbReference>
<dbReference type="AlphaFoldDB" id="A0A836LFP9"/>
<gene>
    <name evidence="11" type="ORF">JKF63_05260</name>
</gene>
<dbReference type="InterPro" id="IPR006132">
    <property type="entry name" value="Asp/Orn_carbamoyltranf_P-bd"/>
</dbReference>
<dbReference type="InterPro" id="IPR036901">
    <property type="entry name" value="Asp/Orn_carbamoylTrfase_sf"/>
</dbReference>
<dbReference type="PRINTS" id="PR00101">
    <property type="entry name" value="ATCASE"/>
</dbReference>
<comment type="catalytic activity">
    <reaction evidence="7">
        <text>carbamoyl phosphate + L-aspartate = N-carbamoyl-L-aspartate + phosphate + H(+)</text>
        <dbReference type="Rhea" id="RHEA:20013"/>
        <dbReference type="ChEBI" id="CHEBI:15378"/>
        <dbReference type="ChEBI" id="CHEBI:29991"/>
        <dbReference type="ChEBI" id="CHEBI:32814"/>
        <dbReference type="ChEBI" id="CHEBI:43474"/>
        <dbReference type="ChEBI" id="CHEBI:58228"/>
        <dbReference type="EC" id="2.1.3.2"/>
    </reaction>
</comment>
<dbReference type="NCBIfam" id="NF002032">
    <property type="entry name" value="PRK00856.1"/>
    <property type="match status" value="1"/>
</dbReference>
<name>A0A836LFP9_9TRYP</name>
<dbReference type="EMBL" id="JAFJZO010000016">
    <property type="protein sequence ID" value="KAG5508762.1"/>
    <property type="molecule type" value="Genomic_DNA"/>
</dbReference>
<sequence>MSTFTPVSSLKGKSVASATQFCRSDIDALIQLALDMKAHLDSGKTIDALHGRIMTPLFFEDSSRTLSSFCAAMMRLGGNVVNFKVETSSVNKGETLQDTVRTLDSYSDVLVLRHAKEEAVEQAMSVATHPIMNAGNGSGEHPSQALLDTLTIHAELGAVDGITIAFIGDLKKGRTVHSLFKLLTHNFSLRKVYLIAPAGLEMPAEVLHHVAMDIETLGIAIEQCASLTPEIVSDCDVLYATRLQKERFAASTAGDTDAMAAFEASKSALVIDKARMAHAKAKMIVMHPLPRVDELSTDIDDDPRSAYFRQMRYGLFMRMAILFSVLS</sequence>
<comment type="function">
    <text evidence="6">Catalyzes the condensation of carbamoyl phosphate and aspartate to form carbamoyl aspartate and inorganic phosphate, the committed step in the de novo pyrimidine nucleotide biosynthesis pathway.</text>
</comment>
<comment type="caution">
    <text evidence="11">The sequence shown here is derived from an EMBL/GenBank/DDBJ whole genome shotgun (WGS) entry which is preliminary data.</text>
</comment>
<evidence type="ECO:0000256" key="1">
    <source>
        <dbReference type="ARBA" id="ARBA00004852"/>
    </source>
</evidence>
<evidence type="ECO:0000256" key="4">
    <source>
        <dbReference type="ARBA" id="ARBA00022679"/>
    </source>
</evidence>
<keyword evidence="5" id="KW-0665">Pyrimidine biosynthesis</keyword>
<dbReference type="InterPro" id="IPR002082">
    <property type="entry name" value="Asp_carbamoyltransf"/>
</dbReference>
<keyword evidence="4 8" id="KW-0808">Transferase</keyword>
<dbReference type="EC" id="2.1.3.2" evidence="3"/>
<dbReference type="GO" id="GO:0004070">
    <property type="term" value="F:aspartate carbamoyltransferase activity"/>
    <property type="evidence" value="ECO:0007669"/>
    <property type="project" value="UniProtKB-EC"/>
</dbReference>
<evidence type="ECO:0000256" key="3">
    <source>
        <dbReference type="ARBA" id="ARBA00013008"/>
    </source>
</evidence>
<dbReference type="GO" id="GO:0006520">
    <property type="term" value="P:amino acid metabolic process"/>
    <property type="evidence" value="ECO:0007669"/>
    <property type="project" value="InterPro"/>
</dbReference>
<dbReference type="SUPFAM" id="SSF53671">
    <property type="entry name" value="Aspartate/ornithine carbamoyltransferase"/>
    <property type="match status" value="1"/>
</dbReference>
<dbReference type="Gene3D" id="3.40.50.1370">
    <property type="entry name" value="Aspartate/ornithine carbamoyltransferase"/>
    <property type="match status" value="2"/>
</dbReference>
<evidence type="ECO:0000259" key="10">
    <source>
        <dbReference type="Pfam" id="PF02729"/>
    </source>
</evidence>
<feature type="domain" description="Aspartate/ornithine carbamoyltransferase Asp/Orn-binding" evidence="9">
    <location>
        <begin position="160"/>
        <end position="323"/>
    </location>
</feature>
<dbReference type="Pfam" id="PF00185">
    <property type="entry name" value="OTCace"/>
    <property type="match status" value="1"/>
</dbReference>
<evidence type="ECO:0000256" key="8">
    <source>
        <dbReference type="RuleBase" id="RU003634"/>
    </source>
</evidence>
<dbReference type="InterPro" id="IPR006130">
    <property type="entry name" value="Asp/Orn_carbamoylTrfase"/>
</dbReference>
<dbReference type="InterPro" id="IPR006131">
    <property type="entry name" value="Asp_carbamoyltransf_Asp/Orn-bd"/>
</dbReference>
<dbReference type="GO" id="GO:0044205">
    <property type="term" value="P:'de novo' UMP biosynthetic process"/>
    <property type="evidence" value="ECO:0007669"/>
    <property type="project" value="UniProtKB-UniPathway"/>
</dbReference>
<dbReference type="PRINTS" id="PR00100">
    <property type="entry name" value="AOTCASE"/>
</dbReference>
<dbReference type="UniPathway" id="UPA00070">
    <property type="reaction ID" value="UER00116"/>
</dbReference>
<evidence type="ECO:0000313" key="11">
    <source>
        <dbReference type="EMBL" id="KAG5508762.1"/>
    </source>
</evidence>
<dbReference type="NCBIfam" id="TIGR00670">
    <property type="entry name" value="asp_carb_tr"/>
    <property type="match status" value="1"/>
</dbReference>
<evidence type="ECO:0000313" key="12">
    <source>
        <dbReference type="Proteomes" id="UP000674318"/>
    </source>
</evidence>
<feature type="domain" description="Aspartate/ornithine carbamoyltransferase carbamoyl-P binding" evidence="10">
    <location>
        <begin position="13"/>
        <end position="153"/>
    </location>
</feature>
<protein>
    <recommendedName>
        <fullName evidence="3">aspartate carbamoyltransferase</fullName>
        <ecNumber evidence="3">2.1.3.2</ecNumber>
    </recommendedName>
</protein>
<evidence type="ECO:0000259" key="9">
    <source>
        <dbReference type="Pfam" id="PF00185"/>
    </source>
</evidence>
<accession>A0A836LFP9</accession>
<dbReference type="PANTHER" id="PTHR45753">
    <property type="entry name" value="ORNITHINE CARBAMOYLTRANSFERASE, MITOCHONDRIAL"/>
    <property type="match status" value="1"/>
</dbReference>